<dbReference type="SUPFAM" id="SSF53955">
    <property type="entry name" value="Lysozyme-like"/>
    <property type="match status" value="1"/>
</dbReference>
<dbReference type="AlphaFoldDB" id="A0A1X0NB31"/>
<dbReference type="PANTHER" id="PTHR32282:SF33">
    <property type="entry name" value="PEPTIDOGLYCAN GLYCOSYLTRANSFERASE"/>
    <property type="match status" value="1"/>
</dbReference>
<dbReference type="PANTHER" id="PTHR32282">
    <property type="entry name" value="BINDING PROTEIN TRANSPEPTIDASE, PUTATIVE-RELATED"/>
    <property type="match status" value="1"/>
</dbReference>
<dbReference type="STRING" id="1958950.BZK31_03485"/>
<dbReference type="InterPro" id="IPR001264">
    <property type="entry name" value="Glyco_trans_51"/>
</dbReference>
<dbReference type="Pfam" id="PF00912">
    <property type="entry name" value="Transgly"/>
    <property type="match status" value="1"/>
</dbReference>
<keyword evidence="5" id="KW-1185">Reference proteome</keyword>
<dbReference type="Gene3D" id="1.10.3810.10">
    <property type="entry name" value="Biosynthetic peptidoglycan transglycosylase-like"/>
    <property type="match status" value="1"/>
</dbReference>
<evidence type="ECO:0000256" key="2">
    <source>
        <dbReference type="ARBA" id="ARBA00022679"/>
    </source>
</evidence>
<dbReference type="OrthoDB" id="9766909at2"/>
<evidence type="ECO:0000259" key="3">
    <source>
        <dbReference type="Pfam" id="PF00912"/>
    </source>
</evidence>
<sequence length="211" mass="24503">MKSKVVAFFSSVRLRFEKVVSLYYDLLGRVEMVVIKIREVDSEIGCSRVLPSLIVQKMLVVAEDKRFWSHPGFDILAILRSIAFTAAGRSQGGSTVIQQLVRIITGRYERTIRRKVEEIFVAYHVSKALDRSIFLRVYLSMAYYGTGMEGFDKFIDKKMLFHIGDLDLATMAVARLKYPEPSRVSERRFDQIRRREAYLVLRFNAFKNKEV</sequence>
<organism evidence="4 5">
    <name type="scientific">Pseudomonas floridensis</name>
    <dbReference type="NCBI Taxonomy" id="1958950"/>
    <lineage>
        <taxon>Bacteria</taxon>
        <taxon>Pseudomonadati</taxon>
        <taxon>Pseudomonadota</taxon>
        <taxon>Gammaproteobacteria</taxon>
        <taxon>Pseudomonadales</taxon>
        <taxon>Pseudomonadaceae</taxon>
        <taxon>Pseudomonas</taxon>
    </lineage>
</organism>
<dbReference type="RefSeq" id="WP_083181275.1">
    <property type="nucleotide sequence ID" value="NZ_CBCRZR010000003.1"/>
</dbReference>
<reference evidence="5" key="1">
    <citation type="submission" date="2017-02" db="EMBL/GenBank/DDBJ databases">
        <title>Pseudomonas floridae sp. nov., a novel pathogenic bacterial species isolated from tomato.</title>
        <authorList>
            <person name="Timilsina S."/>
            <person name="Vallad G.E."/>
            <person name="Jones J.B."/>
        </authorList>
    </citation>
    <scope>NUCLEOTIDE SEQUENCE [LARGE SCALE GENOMIC DNA]</scope>
    <source>
        <strain evidence="5">GEV388</strain>
    </source>
</reference>
<accession>A0A1X0NB31</accession>
<name>A0A1X0NB31_9PSED</name>
<dbReference type="InterPro" id="IPR023346">
    <property type="entry name" value="Lysozyme-like_dom_sf"/>
</dbReference>
<gene>
    <name evidence="4" type="ORF">BZK31_03485</name>
</gene>
<evidence type="ECO:0000256" key="1">
    <source>
        <dbReference type="ARBA" id="ARBA00004752"/>
    </source>
</evidence>
<evidence type="ECO:0000313" key="5">
    <source>
        <dbReference type="Proteomes" id="UP000192815"/>
    </source>
</evidence>
<comment type="pathway">
    <text evidence="1">Cell wall biogenesis; peptidoglycan biosynthesis.</text>
</comment>
<dbReference type="InterPro" id="IPR050396">
    <property type="entry name" value="Glycosyltr_51/Transpeptidase"/>
</dbReference>
<proteinExistence type="predicted"/>
<dbReference type="InterPro" id="IPR036950">
    <property type="entry name" value="PBP_transglycosylase"/>
</dbReference>
<dbReference type="GO" id="GO:0008955">
    <property type="term" value="F:peptidoglycan glycosyltransferase activity"/>
    <property type="evidence" value="ECO:0007669"/>
    <property type="project" value="TreeGrafter"/>
</dbReference>
<keyword evidence="2" id="KW-0808">Transferase</keyword>
<dbReference type="Proteomes" id="UP000192815">
    <property type="component" value="Unassembled WGS sequence"/>
</dbReference>
<evidence type="ECO:0000313" key="4">
    <source>
        <dbReference type="EMBL" id="ORC61383.1"/>
    </source>
</evidence>
<feature type="domain" description="Glycosyl transferase family 51" evidence="3">
    <location>
        <begin position="55"/>
        <end position="199"/>
    </location>
</feature>
<dbReference type="EMBL" id="MUIO01000010">
    <property type="protein sequence ID" value="ORC61383.1"/>
    <property type="molecule type" value="Genomic_DNA"/>
</dbReference>
<comment type="caution">
    <text evidence="4">The sequence shown here is derived from an EMBL/GenBank/DDBJ whole genome shotgun (WGS) entry which is preliminary data.</text>
</comment>
<protein>
    <recommendedName>
        <fullName evidence="3">Glycosyl transferase family 51 domain-containing protein</fullName>
    </recommendedName>
</protein>